<dbReference type="EMBL" id="VCQU01000003">
    <property type="protein sequence ID" value="NMN95653.1"/>
    <property type="molecule type" value="Genomic_DNA"/>
</dbReference>
<keyword evidence="1" id="KW-0812">Transmembrane</keyword>
<reference evidence="2 3" key="1">
    <citation type="submission" date="2019-05" db="EMBL/GenBank/DDBJ databases">
        <authorList>
            <person name="Lee S.D."/>
        </authorList>
    </citation>
    <scope>NUCLEOTIDE SEQUENCE [LARGE SCALE GENOMIC DNA]</scope>
    <source>
        <strain evidence="2 3">YC2-7</strain>
    </source>
</reference>
<keyword evidence="1" id="KW-1133">Transmembrane helix</keyword>
<organism evidence="2 3">
    <name type="scientific">Antrihabitans stalactiti</name>
    <dbReference type="NCBI Taxonomy" id="2584121"/>
    <lineage>
        <taxon>Bacteria</taxon>
        <taxon>Bacillati</taxon>
        <taxon>Actinomycetota</taxon>
        <taxon>Actinomycetes</taxon>
        <taxon>Mycobacteriales</taxon>
        <taxon>Nocardiaceae</taxon>
        <taxon>Antrihabitans</taxon>
    </lineage>
</organism>
<accession>A0A848KA11</accession>
<keyword evidence="1" id="KW-0472">Membrane</keyword>
<proteinExistence type="predicted"/>
<protein>
    <submittedName>
        <fullName evidence="2">SdpI family protein</fullName>
    </submittedName>
</protein>
<feature type="transmembrane region" description="Helical" evidence="1">
    <location>
        <begin position="53"/>
        <end position="74"/>
    </location>
</feature>
<feature type="transmembrane region" description="Helical" evidence="1">
    <location>
        <begin position="81"/>
        <end position="102"/>
    </location>
</feature>
<keyword evidence="3" id="KW-1185">Reference proteome</keyword>
<dbReference type="InterPro" id="IPR025962">
    <property type="entry name" value="SdpI/YhfL"/>
</dbReference>
<dbReference type="Pfam" id="PF13630">
    <property type="entry name" value="SdpI"/>
    <property type="match status" value="1"/>
</dbReference>
<evidence type="ECO:0000256" key="1">
    <source>
        <dbReference type="SAM" id="Phobius"/>
    </source>
</evidence>
<reference evidence="2 3" key="2">
    <citation type="submission" date="2020-06" db="EMBL/GenBank/DDBJ databases">
        <title>Antribacter stalactiti gen. nov., sp. nov., a new member of the family Nacardiaceae isolated from a cave.</title>
        <authorList>
            <person name="Kim I.S."/>
        </authorList>
    </citation>
    <scope>NUCLEOTIDE SEQUENCE [LARGE SCALE GENOMIC DNA]</scope>
    <source>
        <strain evidence="2 3">YC2-7</strain>
    </source>
</reference>
<dbReference type="AlphaFoldDB" id="A0A848KA11"/>
<evidence type="ECO:0000313" key="2">
    <source>
        <dbReference type="EMBL" id="NMN95653.1"/>
    </source>
</evidence>
<gene>
    <name evidence="2" type="ORF">FGL95_11470</name>
</gene>
<name>A0A848KA11_9NOCA</name>
<comment type="caution">
    <text evidence="2">The sequence shown here is derived from an EMBL/GenBank/DDBJ whole genome shotgun (WGS) entry which is preliminary data.</text>
</comment>
<evidence type="ECO:0000313" key="3">
    <source>
        <dbReference type="Proteomes" id="UP000535543"/>
    </source>
</evidence>
<dbReference type="RefSeq" id="WP_169586718.1">
    <property type="nucleotide sequence ID" value="NZ_VCQU01000003.1"/>
</dbReference>
<dbReference type="Proteomes" id="UP000535543">
    <property type="component" value="Unassembled WGS sequence"/>
</dbReference>
<sequence length="131" mass="12841">MLIVACVLFLFAIVVAVVAVAGLTGRLPRNRWAGIRTPESLRDDATFELANRVAAPTMLASAVVLALGGVGAIVLGTIPGIAAAVVALVAALVIAGIGGSIATRAAAALEPAGACGQSCGGCSLKDSCEQS</sequence>